<keyword evidence="2" id="KW-1185">Reference proteome</keyword>
<dbReference type="Proteomes" id="UP000234323">
    <property type="component" value="Unassembled WGS sequence"/>
</dbReference>
<accession>A0A2I1G3G9</accession>
<gene>
    <name evidence="1" type="ORF">RhiirA4_454643</name>
</gene>
<sequence>MIPAIEYHLQAVVLMERECENILAKVNKIVKHNCNLPIGYPNAIIYDKDTLKMNMINLQNTYWTAKCVGESKNVNLKRIKSLEHDKEYLMKWHHFCVENGFNKCGGEPLWYKRLKQLVCIEETREIKDKYKINKAEQKSIDYLKENDTVSKKSNRLITWNETDSEVYDDNDSPWLKKCTGCSKNISRNKDDDICLIHCNIGDGLNKNNILINNKDKEINEFKRTGMEDIEEMDFLIWLDHICTNKKNFIWENFNALVSNWKDIDKLTITAASIFFKYN</sequence>
<dbReference type="VEuPathDB" id="FungiDB:FUN_003139"/>
<dbReference type="VEuPathDB" id="FungiDB:RhiirFUN_023753"/>
<dbReference type="EMBL" id="LLXI01000134">
    <property type="protein sequence ID" value="PKY41121.1"/>
    <property type="molecule type" value="Genomic_DNA"/>
</dbReference>
<comment type="caution">
    <text evidence="1">The sequence shown here is derived from an EMBL/GenBank/DDBJ whole genome shotgun (WGS) entry which is preliminary data.</text>
</comment>
<dbReference type="AlphaFoldDB" id="A0A2I1G3G9"/>
<name>A0A2I1G3G9_9GLOM</name>
<protein>
    <submittedName>
        <fullName evidence="1">Uncharacterized protein</fullName>
    </submittedName>
</protein>
<organism evidence="1 2">
    <name type="scientific">Rhizophagus irregularis</name>
    <dbReference type="NCBI Taxonomy" id="588596"/>
    <lineage>
        <taxon>Eukaryota</taxon>
        <taxon>Fungi</taxon>
        <taxon>Fungi incertae sedis</taxon>
        <taxon>Mucoromycota</taxon>
        <taxon>Glomeromycotina</taxon>
        <taxon>Glomeromycetes</taxon>
        <taxon>Glomerales</taxon>
        <taxon>Glomeraceae</taxon>
        <taxon>Rhizophagus</taxon>
    </lineage>
</organism>
<proteinExistence type="predicted"/>
<reference evidence="1 2" key="1">
    <citation type="submission" date="2015-10" db="EMBL/GenBank/DDBJ databases">
        <title>Genome analyses suggest a sexual origin of heterokaryosis in a supposedly ancient asexual fungus.</title>
        <authorList>
            <person name="Ropars J."/>
            <person name="Sedzielewska K."/>
            <person name="Noel J."/>
            <person name="Charron P."/>
            <person name="Farinelli L."/>
            <person name="Marton T."/>
            <person name="Kruger M."/>
            <person name="Pelin A."/>
            <person name="Brachmann A."/>
            <person name="Corradi N."/>
        </authorList>
    </citation>
    <scope>NUCLEOTIDE SEQUENCE [LARGE SCALE GENOMIC DNA]</scope>
    <source>
        <strain evidence="1 2">A4</strain>
    </source>
</reference>
<evidence type="ECO:0000313" key="1">
    <source>
        <dbReference type="EMBL" id="PKY41121.1"/>
    </source>
</evidence>
<evidence type="ECO:0000313" key="2">
    <source>
        <dbReference type="Proteomes" id="UP000234323"/>
    </source>
</evidence>
<dbReference type="VEuPathDB" id="FungiDB:RhiirA1_464437"/>